<feature type="region of interest" description="Disordered" evidence="1">
    <location>
        <begin position="368"/>
        <end position="393"/>
    </location>
</feature>
<evidence type="ECO:0000313" key="4">
    <source>
        <dbReference type="Proteomes" id="UP000399805"/>
    </source>
</evidence>
<accession>A0A6I8LJF3</accession>
<evidence type="ECO:0000256" key="2">
    <source>
        <dbReference type="SAM" id="Phobius"/>
    </source>
</evidence>
<sequence>MPVPLKVRGLRPPASATPAADLRRPEQAGATASGAADMVRARTMLGNAVVTAAMTGLPFGATPDPASWTGRMLLAGQNLVGNQALANQSVTNRAGAPATPASGPLATATAARKPPVTKMPPALPARPKAAAPVPPGNDQKDQAAPDKPTADKAGKQEKGTGPRSPGADPKFQALEKDVTAKKKAIGSSHPPAAAEAGSAHAAAEPPADDREARGKAAHAEDMDAARPKAFDKQEFVAAVKKAVADKAPKNLDEADKFSDSGKAEEVKNEVRGKVGEGKDASAKEIADTTAAPPEPAPDGKQVVPMAPDKVPGKPGTPDPNLAAPDRLPPSATDMSAGPDQVGQDMTKAKVTEEQLGFDNAHEPAFDKAVKDKKTMDAHSEAAPKKLRAEESGELKQVKVAAATQGAAAMAGIHTTRLTTGTTVRTRKGSTKKSDEDKQKEVTDLLQKLFDQTKCDVEKILADLDEKVDDEFTAKEKVARDRFTEEHEDGMRRYKDERYGGWWGWTKWIKDKFAGLPEEANRIYEHARDNYLVAMDGIITGIADTVDGELKRAKDRIASGRKEIKAAVDKLPADLKAIGRQAAADLDARFDELTDTVDEKGSDLVDHLATRYTDAVKSVDDEIAAEKEKNKGLVAKAIAAIGGAIKTIIELGRLLLGVLAKAASAVGYILENPIGFLGNLVTGVGGGLKLFMKNAGRHLEQGVLAWLLGTGIGASAGLTLPVTFDVLGILMMIATLLGLSWPNIRSRLARKVPDKAITAAETSIPLVSNVKRRGVAGMWDDLKTRVGDLKKDLIGKLVSYLLPTIIIAGITWIASLFTPASAFIRACKMIIDIIRFVVTNARRIIEFVNAVLDAVIAIAKGGTGGVPALVENALARAIPVLIGALAALLGLGGIAGKVKNIFQQIARPVNRAVDWVIDKISGLVKKLWARLKPKPGKKRRPARPKRPRRPARDRARRRRRDDRHRPGKRRPDRRDKRADKKKRSLAAALREATRLLKDQDATPESIRRKLPAIKRKHKLTSIQLKKIGKDSYAIRLAINPQAETPPAELFPYEVGKAKGAFTISRREGVVEQLSPHRIPMEGLDKRMGFVVTIATIPSGVRDNPDLAVRYLTTGWESGTKDLAAARTAVVIGVNGLEHLDPSKGKEEITGAVKAVRKTPELLLAVFGFVWTPRWVKRGTDNAVPFTEVRAAYRDLQDPKVRKHAEDQERGLRDKKALPYGLFRQEVLGSSYVGTAVGVLKDLNDVVYVVGQDADTGATAKNTMGVLAAYKKVLEEMSEDPLLVVGGYHFAGYQWKGHGTKRREQLTVQFNEIDRAVRVAINEKYPQMLYPTEPNMLIKAFENRQGRLRGIFQNTRAKALLAAQGEIYGVGGAEGRFLRNRLMEVFGVEFKIVFVPEVSTMTSPEPGDVGRGLESTSAHVRAAARGKKLTVEDGKVVESGVIRRAHRAYAMILQSQTMVSAVNLARELTMATPGLNEIRPKRARDRFKVDLQDRVFVHVEEVALLMADTPKLTGDSPEIKAQLDKLRDDVATLVSQLPAQGREEAQQAVAKAGELAERIIDAMTADELKSVWRPLSSLLKTIDRERRSRERRA</sequence>
<protein>
    <submittedName>
        <fullName evidence="3">Uncharacterized protein</fullName>
    </submittedName>
</protein>
<organism evidence="3 4">
    <name type="scientific">Amycolatopsis camponoti</name>
    <dbReference type="NCBI Taxonomy" id="2606593"/>
    <lineage>
        <taxon>Bacteria</taxon>
        <taxon>Bacillati</taxon>
        <taxon>Actinomycetota</taxon>
        <taxon>Actinomycetes</taxon>
        <taxon>Pseudonocardiales</taxon>
        <taxon>Pseudonocardiaceae</taxon>
        <taxon>Amycolatopsis</taxon>
    </lineage>
</organism>
<dbReference type="Proteomes" id="UP000399805">
    <property type="component" value="Unassembled WGS sequence"/>
</dbReference>
<gene>
    <name evidence="3" type="ORF">AA23TX_02222</name>
</gene>
<name>A0A6I8LJF3_9PSEU</name>
<feature type="compositionally biased region" description="Basic and acidic residues" evidence="1">
    <location>
        <begin position="243"/>
        <end position="286"/>
    </location>
</feature>
<feature type="transmembrane region" description="Helical" evidence="2">
    <location>
        <begin position="725"/>
        <end position="743"/>
    </location>
</feature>
<keyword evidence="2" id="KW-0472">Membrane</keyword>
<proteinExistence type="predicted"/>
<feature type="compositionally biased region" description="Basic residues" evidence="1">
    <location>
        <begin position="930"/>
        <end position="970"/>
    </location>
</feature>
<evidence type="ECO:0000313" key="3">
    <source>
        <dbReference type="EMBL" id="VVJ17201.1"/>
    </source>
</evidence>
<feature type="region of interest" description="Disordered" evidence="1">
    <location>
        <begin position="1"/>
        <end position="35"/>
    </location>
</feature>
<feature type="compositionally biased region" description="Basic and acidic residues" evidence="1">
    <location>
        <begin position="138"/>
        <end position="160"/>
    </location>
</feature>
<feature type="compositionally biased region" description="Basic and acidic residues" evidence="1">
    <location>
        <begin position="207"/>
        <end position="229"/>
    </location>
</feature>
<evidence type="ECO:0000256" key="1">
    <source>
        <dbReference type="SAM" id="MobiDB-lite"/>
    </source>
</evidence>
<feature type="compositionally biased region" description="Low complexity" evidence="1">
    <location>
        <begin position="186"/>
        <end position="205"/>
    </location>
</feature>
<feature type="transmembrane region" description="Helical" evidence="2">
    <location>
        <begin position="792"/>
        <end position="813"/>
    </location>
</feature>
<feature type="region of interest" description="Disordered" evidence="1">
    <location>
        <begin position="243"/>
        <end position="345"/>
    </location>
</feature>
<keyword evidence="2" id="KW-1133">Transmembrane helix</keyword>
<keyword evidence="2" id="KW-0812">Transmembrane</keyword>
<dbReference type="RefSeq" id="WP_155542413.1">
    <property type="nucleotide sequence ID" value="NZ_CABVGP010000001.1"/>
</dbReference>
<keyword evidence="4" id="KW-1185">Reference proteome</keyword>
<dbReference type="EMBL" id="CABVGP010000001">
    <property type="protein sequence ID" value="VVJ17201.1"/>
    <property type="molecule type" value="Genomic_DNA"/>
</dbReference>
<feature type="region of interest" description="Disordered" evidence="1">
    <location>
        <begin position="930"/>
        <end position="983"/>
    </location>
</feature>
<reference evidence="3 4" key="1">
    <citation type="submission" date="2019-09" db="EMBL/GenBank/DDBJ databases">
        <authorList>
            <person name="Leyn A S."/>
        </authorList>
    </citation>
    <scope>NUCLEOTIDE SEQUENCE [LARGE SCALE GENOMIC DNA]</scope>
    <source>
        <strain evidence="3">AA231_1</strain>
    </source>
</reference>
<feature type="region of interest" description="Disordered" evidence="1">
    <location>
        <begin position="93"/>
        <end position="229"/>
    </location>
</feature>